<name>A0A1H8JML4_9RHOB</name>
<dbReference type="RefSeq" id="WP_244519223.1">
    <property type="nucleotide sequence ID" value="NZ_CP067124.1"/>
</dbReference>
<dbReference type="STRING" id="34002.SAMN04489859_10185"/>
<sequence length="107" mass="12044">MTPSDAKRIISQNMPLYLWFQMGRIAFESQMVIAMRMAGMMGIVEQSPGEPYRMVAEKQAAASEAFHGVVRAASRGQGYDRMMAAALRPYSRRTNANSRRLTRAKAR</sequence>
<reference evidence="1 2" key="1">
    <citation type="submission" date="2016-10" db="EMBL/GenBank/DDBJ databases">
        <authorList>
            <person name="de Groot N.N."/>
        </authorList>
    </citation>
    <scope>NUCLEOTIDE SEQUENCE [LARGE SCALE GENOMIC DNA]</scope>
    <source>
        <strain evidence="1 2">DSM 8512</strain>
    </source>
</reference>
<protein>
    <recommendedName>
        <fullName evidence="3">Antibiotic ABC transporter</fullName>
    </recommendedName>
</protein>
<gene>
    <name evidence="1" type="ORF">SAMN04489859_10185</name>
</gene>
<accession>A0A1H8JML4</accession>
<evidence type="ECO:0008006" key="3">
    <source>
        <dbReference type="Google" id="ProtNLM"/>
    </source>
</evidence>
<dbReference type="Proteomes" id="UP000199054">
    <property type="component" value="Unassembled WGS sequence"/>
</dbReference>
<evidence type="ECO:0000313" key="1">
    <source>
        <dbReference type="EMBL" id="SEN81980.1"/>
    </source>
</evidence>
<keyword evidence="2" id="KW-1185">Reference proteome</keyword>
<evidence type="ECO:0000313" key="2">
    <source>
        <dbReference type="Proteomes" id="UP000199054"/>
    </source>
</evidence>
<dbReference type="AlphaFoldDB" id="A0A1H8JML4"/>
<organism evidence="1 2">
    <name type="scientific">Paracoccus alcaliphilus</name>
    <dbReference type="NCBI Taxonomy" id="34002"/>
    <lineage>
        <taxon>Bacteria</taxon>
        <taxon>Pseudomonadati</taxon>
        <taxon>Pseudomonadota</taxon>
        <taxon>Alphaproteobacteria</taxon>
        <taxon>Rhodobacterales</taxon>
        <taxon>Paracoccaceae</taxon>
        <taxon>Paracoccus</taxon>
    </lineage>
</organism>
<dbReference type="EMBL" id="FODE01000018">
    <property type="protein sequence ID" value="SEN81980.1"/>
    <property type="molecule type" value="Genomic_DNA"/>
</dbReference>
<proteinExistence type="predicted"/>